<protein>
    <recommendedName>
        <fullName evidence="6">CUB domain-containing protein</fullName>
    </recommendedName>
</protein>
<accession>R7TKN2</accession>
<dbReference type="EnsemblMetazoa" id="CapteT214035">
    <property type="protein sequence ID" value="CapteP214035"/>
    <property type="gene ID" value="CapteG214035"/>
</dbReference>
<evidence type="ECO:0000313" key="5">
    <source>
        <dbReference type="Proteomes" id="UP000014760"/>
    </source>
</evidence>
<dbReference type="EMBL" id="KB309537">
    <property type="protein sequence ID" value="ELT94062.1"/>
    <property type="molecule type" value="Genomic_DNA"/>
</dbReference>
<dbReference type="Proteomes" id="UP000014760">
    <property type="component" value="Unassembled WGS sequence"/>
</dbReference>
<dbReference type="AlphaFoldDB" id="R7TKN2"/>
<organism evidence="3">
    <name type="scientific">Capitella teleta</name>
    <name type="common">Polychaete worm</name>
    <dbReference type="NCBI Taxonomy" id="283909"/>
    <lineage>
        <taxon>Eukaryota</taxon>
        <taxon>Metazoa</taxon>
        <taxon>Spiralia</taxon>
        <taxon>Lophotrochozoa</taxon>
        <taxon>Annelida</taxon>
        <taxon>Polychaeta</taxon>
        <taxon>Sedentaria</taxon>
        <taxon>Scolecida</taxon>
        <taxon>Capitellidae</taxon>
        <taxon>Capitella</taxon>
    </lineage>
</organism>
<evidence type="ECO:0000313" key="4">
    <source>
        <dbReference type="EnsemblMetazoa" id="CapteP214035"/>
    </source>
</evidence>
<feature type="region of interest" description="Disordered" evidence="1">
    <location>
        <begin position="157"/>
        <end position="179"/>
    </location>
</feature>
<feature type="compositionally biased region" description="Low complexity" evidence="1">
    <location>
        <begin position="165"/>
        <end position="179"/>
    </location>
</feature>
<dbReference type="EMBL" id="AMQN01000294">
    <property type="status" value="NOT_ANNOTATED_CDS"/>
    <property type="molecule type" value="Genomic_DNA"/>
</dbReference>
<reference evidence="5" key="1">
    <citation type="submission" date="2012-12" db="EMBL/GenBank/DDBJ databases">
        <authorList>
            <person name="Hellsten U."/>
            <person name="Grimwood J."/>
            <person name="Chapman J.A."/>
            <person name="Shapiro H."/>
            <person name="Aerts A."/>
            <person name="Otillar R.P."/>
            <person name="Terry A.Y."/>
            <person name="Boore J.L."/>
            <person name="Simakov O."/>
            <person name="Marletaz F."/>
            <person name="Cho S.-J."/>
            <person name="Edsinger-Gonzales E."/>
            <person name="Havlak P."/>
            <person name="Kuo D.-H."/>
            <person name="Larsson T."/>
            <person name="Lv J."/>
            <person name="Arendt D."/>
            <person name="Savage R."/>
            <person name="Osoegawa K."/>
            <person name="de Jong P."/>
            <person name="Lindberg D.R."/>
            <person name="Seaver E.C."/>
            <person name="Weisblat D.A."/>
            <person name="Putnam N.H."/>
            <person name="Grigoriev I.V."/>
            <person name="Rokhsar D.S."/>
        </authorList>
    </citation>
    <scope>NUCLEOTIDE SEQUENCE</scope>
    <source>
        <strain evidence="5">I ESC-2004</strain>
    </source>
</reference>
<reference evidence="4" key="3">
    <citation type="submission" date="2015-06" db="UniProtKB">
        <authorList>
            <consortium name="EnsemblMetazoa"/>
        </authorList>
    </citation>
    <scope>IDENTIFICATION</scope>
</reference>
<evidence type="ECO:0000256" key="1">
    <source>
        <dbReference type="SAM" id="MobiDB-lite"/>
    </source>
</evidence>
<dbReference type="HOGENOM" id="CLU_1361585_0_0_1"/>
<feature type="chain" id="PRO_5008787108" description="CUB domain-containing protein" evidence="2">
    <location>
        <begin position="19"/>
        <end position="201"/>
    </location>
</feature>
<name>R7TKN2_CAPTE</name>
<gene>
    <name evidence="3" type="ORF">CAPTEDRAFT_214035</name>
</gene>
<evidence type="ECO:0008006" key="6">
    <source>
        <dbReference type="Google" id="ProtNLM"/>
    </source>
</evidence>
<keyword evidence="2" id="KW-0732">Signal</keyword>
<reference evidence="3 5" key="2">
    <citation type="journal article" date="2013" name="Nature">
        <title>Insights into bilaterian evolution from three spiralian genomes.</title>
        <authorList>
            <person name="Simakov O."/>
            <person name="Marletaz F."/>
            <person name="Cho S.J."/>
            <person name="Edsinger-Gonzales E."/>
            <person name="Havlak P."/>
            <person name="Hellsten U."/>
            <person name="Kuo D.H."/>
            <person name="Larsson T."/>
            <person name="Lv J."/>
            <person name="Arendt D."/>
            <person name="Savage R."/>
            <person name="Osoegawa K."/>
            <person name="de Jong P."/>
            <person name="Grimwood J."/>
            <person name="Chapman J.A."/>
            <person name="Shapiro H."/>
            <person name="Aerts A."/>
            <person name="Otillar R.P."/>
            <person name="Terry A.Y."/>
            <person name="Boore J.L."/>
            <person name="Grigoriev I.V."/>
            <person name="Lindberg D.R."/>
            <person name="Seaver E.C."/>
            <person name="Weisblat D.A."/>
            <person name="Putnam N.H."/>
            <person name="Rokhsar D.S."/>
        </authorList>
    </citation>
    <scope>NUCLEOTIDE SEQUENCE</scope>
    <source>
        <strain evidence="3 5">I ESC-2004</strain>
    </source>
</reference>
<evidence type="ECO:0000256" key="2">
    <source>
        <dbReference type="SAM" id="SignalP"/>
    </source>
</evidence>
<proteinExistence type="predicted"/>
<feature type="signal peptide" evidence="2">
    <location>
        <begin position="1"/>
        <end position="18"/>
    </location>
</feature>
<sequence length="201" mass="21903">MMIRSFLLLSSYIAAAFSVRTFQFTQTPADVYGRVGDSAVMVWKFEGEKEGEFKITLKILDNAFQCGQQTSIDFDETIPIEVLVESISGAPMEVKAFQKCGEGQENQIGTVCTKGSGVCRFETSAGCDGFTEGLVTIRATVKHPSFDEAKEETCSYTVQDQQSETSGPPESTVVPSSVPSSTPKTWSNLFLIPITLILLVL</sequence>
<keyword evidence="5" id="KW-1185">Reference proteome</keyword>
<evidence type="ECO:0000313" key="3">
    <source>
        <dbReference type="EMBL" id="ELT94062.1"/>
    </source>
</evidence>